<dbReference type="GO" id="GO:0022821">
    <property type="term" value="F:solute:potassium antiporter activity"/>
    <property type="evidence" value="ECO:0007669"/>
    <property type="project" value="TreeGrafter"/>
</dbReference>
<feature type="transmembrane region" description="Helical" evidence="7">
    <location>
        <begin position="458"/>
        <end position="478"/>
    </location>
</feature>
<proteinExistence type="inferred from homology"/>
<dbReference type="PANTHER" id="PTHR23504">
    <property type="entry name" value="MAJOR FACILITATOR SUPERFAMILY DOMAIN-CONTAINING PROTEIN 10"/>
    <property type="match status" value="1"/>
</dbReference>
<dbReference type="GO" id="GO:0090333">
    <property type="term" value="P:regulation of stomatal closure"/>
    <property type="evidence" value="ECO:0007669"/>
    <property type="project" value="TreeGrafter"/>
</dbReference>
<evidence type="ECO:0000256" key="2">
    <source>
        <dbReference type="ARBA" id="ARBA00008335"/>
    </source>
</evidence>
<keyword evidence="4 7" id="KW-0812">Transmembrane</keyword>
<feature type="transmembrane region" description="Helical" evidence="7">
    <location>
        <begin position="210"/>
        <end position="232"/>
    </location>
</feature>
<feature type="transmembrane region" description="Helical" evidence="7">
    <location>
        <begin position="329"/>
        <end position="348"/>
    </location>
</feature>
<keyword evidence="6 7" id="KW-0472">Membrane</keyword>
<evidence type="ECO:0000256" key="4">
    <source>
        <dbReference type="ARBA" id="ARBA00022692"/>
    </source>
</evidence>
<dbReference type="AlphaFoldDB" id="A0AAD7QJ90"/>
<sequence length="492" mass="54558">MAEQNRQPLLKRHYYENCPGCKVDQANEVAQGIPFRNLFNIVILVLCTTLPIQSLFPYLYFMVQDFHIAKREEDVGTYAGYVGSSFMLGRCLTSVFWGILADRYGRKPVMVIGVITVIIFSILFGLSSNFWMAISTRFLLGSLNGSMGPMKAYASEIVPEEYQTMGLSTLSASWGIGLILGPALGGYLAQPAEKYPRIFSKGSFWDKFPYFLPSLIISIFASGALILCIWLPETLHYHKNTDQSPDDSYEALENANSSIDTDKKPQESEGGPLKTNENLLLNWPLMSSIIVYCFFSLHDIAYQEVFSLWAVSPQRLGGLSFSSDDVGNVLAISGVALIFFQLTLYPYVERVFGAVPLARVSGVLTIPLLQSYTFIAMLSGFTLYLVINIANIFKSLLSVTINTSLFIVQNKAVEQHQRGAANGITMTAMSLFKAIGPAGAGAVFSWSEKRLDSAFLPGTRLVFFFLNVIEGIGVLMLFKPFLSIRRQSTGRQ</sequence>
<dbReference type="GO" id="GO:0005886">
    <property type="term" value="C:plasma membrane"/>
    <property type="evidence" value="ECO:0007669"/>
    <property type="project" value="TreeGrafter"/>
</dbReference>
<organism evidence="9 10">
    <name type="scientific">Quillaja saponaria</name>
    <name type="common">Soap bark tree</name>
    <dbReference type="NCBI Taxonomy" id="32244"/>
    <lineage>
        <taxon>Eukaryota</taxon>
        <taxon>Viridiplantae</taxon>
        <taxon>Streptophyta</taxon>
        <taxon>Embryophyta</taxon>
        <taxon>Tracheophyta</taxon>
        <taxon>Spermatophyta</taxon>
        <taxon>Magnoliopsida</taxon>
        <taxon>eudicotyledons</taxon>
        <taxon>Gunneridae</taxon>
        <taxon>Pentapetalae</taxon>
        <taxon>rosids</taxon>
        <taxon>fabids</taxon>
        <taxon>Fabales</taxon>
        <taxon>Quillajaceae</taxon>
        <taxon>Quillaja</taxon>
    </lineage>
</organism>
<comment type="subcellular location">
    <subcellularLocation>
        <location evidence="1">Membrane</location>
        <topology evidence="1">Multi-pass membrane protein</topology>
    </subcellularLocation>
</comment>
<evidence type="ECO:0000256" key="7">
    <source>
        <dbReference type="SAM" id="Phobius"/>
    </source>
</evidence>
<dbReference type="Gene3D" id="1.20.1250.20">
    <property type="entry name" value="MFS general substrate transporter like domains"/>
    <property type="match status" value="1"/>
</dbReference>
<evidence type="ECO:0000256" key="6">
    <source>
        <dbReference type="ARBA" id="ARBA00023136"/>
    </source>
</evidence>
<evidence type="ECO:0000313" key="9">
    <source>
        <dbReference type="EMBL" id="KAJ7982442.1"/>
    </source>
</evidence>
<comment type="caution">
    <text evidence="9">The sequence shown here is derived from an EMBL/GenBank/DDBJ whole genome shotgun (WGS) entry which is preliminary data.</text>
</comment>
<feature type="transmembrane region" description="Helical" evidence="7">
    <location>
        <begin position="38"/>
        <end position="61"/>
    </location>
</feature>
<dbReference type="PANTHER" id="PTHR23504:SF114">
    <property type="entry name" value="PROTEIN ZINC INDUCED FACILITATOR-LIKE 1"/>
    <property type="match status" value="1"/>
</dbReference>
<gene>
    <name evidence="9" type="ORF">O6P43_001566</name>
</gene>
<feature type="domain" description="Major facilitator superfamily (MFS) profile" evidence="8">
    <location>
        <begin position="37"/>
        <end position="485"/>
    </location>
</feature>
<evidence type="ECO:0000256" key="1">
    <source>
        <dbReference type="ARBA" id="ARBA00004141"/>
    </source>
</evidence>
<dbReference type="PROSITE" id="PS50850">
    <property type="entry name" value="MFS"/>
    <property type="match status" value="1"/>
</dbReference>
<dbReference type="InterPro" id="IPR011701">
    <property type="entry name" value="MFS"/>
</dbReference>
<dbReference type="SUPFAM" id="SSF103473">
    <property type="entry name" value="MFS general substrate transporter"/>
    <property type="match status" value="1"/>
</dbReference>
<comment type="similarity">
    <text evidence="2">Belongs to the major facilitator superfamily.</text>
</comment>
<feature type="transmembrane region" description="Helical" evidence="7">
    <location>
        <begin position="424"/>
        <end position="446"/>
    </location>
</feature>
<evidence type="ECO:0000256" key="5">
    <source>
        <dbReference type="ARBA" id="ARBA00022989"/>
    </source>
</evidence>
<keyword evidence="3" id="KW-0813">Transport</keyword>
<dbReference type="CDD" id="cd17330">
    <property type="entry name" value="MFS_SLC46_TetA_like"/>
    <property type="match status" value="1"/>
</dbReference>
<evidence type="ECO:0000313" key="10">
    <source>
        <dbReference type="Proteomes" id="UP001163823"/>
    </source>
</evidence>
<dbReference type="InterPro" id="IPR036259">
    <property type="entry name" value="MFS_trans_sf"/>
</dbReference>
<dbReference type="Pfam" id="PF07690">
    <property type="entry name" value="MFS_1"/>
    <property type="match status" value="1"/>
</dbReference>
<protein>
    <submittedName>
        <fullName evidence="9">Protein ZINC INDUCED FACILITATOR-LIKE 1</fullName>
    </submittedName>
</protein>
<keyword evidence="5 7" id="KW-1133">Transmembrane helix</keyword>
<reference evidence="9 10" key="1">
    <citation type="journal article" date="2023" name="Science">
        <title>Elucidation of the pathway for biosynthesis of saponin adjuvants from the soapbark tree.</title>
        <authorList>
            <person name="Reed J."/>
            <person name="Orme A."/>
            <person name="El-Demerdash A."/>
            <person name="Owen C."/>
            <person name="Martin L.B.B."/>
            <person name="Misra R.C."/>
            <person name="Kikuchi S."/>
            <person name="Rejzek M."/>
            <person name="Martin A.C."/>
            <person name="Harkess A."/>
            <person name="Leebens-Mack J."/>
            <person name="Louveau T."/>
            <person name="Stephenson M.J."/>
            <person name="Osbourn A."/>
        </authorList>
    </citation>
    <scope>NUCLEOTIDE SEQUENCE [LARGE SCALE GENOMIC DNA]</scope>
    <source>
        <strain evidence="9">S10</strain>
    </source>
</reference>
<dbReference type="Proteomes" id="UP001163823">
    <property type="component" value="Chromosome 1"/>
</dbReference>
<feature type="transmembrane region" description="Helical" evidence="7">
    <location>
        <begin position="112"/>
        <end position="134"/>
    </location>
</feature>
<evidence type="ECO:0000259" key="8">
    <source>
        <dbReference type="PROSITE" id="PS50850"/>
    </source>
</evidence>
<evidence type="ECO:0000256" key="3">
    <source>
        <dbReference type="ARBA" id="ARBA00022448"/>
    </source>
</evidence>
<feature type="transmembrane region" description="Helical" evidence="7">
    <location>
        <begin position="81"/>
        <end position="100"/>
    </location>
</feature>
<feature type="transmembrane region" description="Helical" evidence="7">
    <location>
        <begin position="368"/>
        <end position="387"/>
    </location>
</feature>
<name>A0AAD7QJ90_QUISA</name>
<dbReference type="EMBL" id="JARAOO010000001">
    <property type="protein sequence ID" value="KAJ7982442.1"/>
    <property type="molecule type" value="Genomic_DNA"/>
</dbReference>
<dbReference type="GO" id="GO:0009705">
    <property type="term" value="C:plant-type vacuole membrane"/>
    <property type="evidence" value="ECO:0007669"/>
    <property type="project" value="TreeGrafter"/>
</dbReference>
<dbReference type="KEGG" id="qsa:O6P43_001566"/>
<accession>A0AAD7QJ90</accession>
<feature type="transmembrane region" description="Helical" evidence="7">
    <location>
        <begin position="289"/>
        <end position="309"/>
    </location>
</feature>
<dbReference type="FunFam" id="1.20.1250.20:FF:000301">
    <property type="entry name" value="Protein ZINC INDUCED FACILITATOR-LIKE 1"/>
    <property type="match status" value="1"/>
</dbReference>
<dbReference type="InterPro" id="IPR020846">
    <property type="entry name" value="MFS_dom"/>
</dbReference>
<keyword evidence="10" id="KW-1185">Reference proteome</keyword>